<evidence type="ECO:0000256" key="1">
    <source>
        <dbReference type="ARBA" id="ARBA00009921"/>
    </source>
</evidence>
<dbReference type="SMART" id="SM00479">
    <property type="entry name" value="EXOIII"/>
    <property type="match status" value="1"/>
</dbReference>
<accession>G7UVW3</accession>
<dbReference type="SUPFAM" id="SSF53098">
    <property type="entry name" value="Ribonuclease H-like"/>
    <property type="match status" value="1"/>
</dbReference>
<comment type="subcellular location">
    <subcellularLocation>
        <location evidence="6">Cytoplasm</location>
    </subcellularLocation>
</comment>
<dbReference type="GO" id="GO:0003676">
    <property type="term" value="F:nucleic acid binding"/>
    <property type="evidence" value="ECO:0007669"/>
    <property type="project" value="InterPro"/>
</dbReference>
<evidence type="ECO:0000256" key="6">
    <source>
        <dbReference type="HAMAP-Rule" id="MF_00045"/>
    </source>
</evidence>
<dbReference type="Gene3D" id="3.30.420.10">
    <property type="entry name" value="Ribonuclease H-like superfamily/Ribonuclease H"/>
    <property type="match status" value="1"/>
</dbReference>
<comment type="similarity">
    <text evidence="1 6">Belongs to the oligoribonuclease family.</text>
</comment>
<organism evidence="8 9">
    <name type="scientific">Pseudoxanthomonas spadix (strain BD-a59)</name>
    <dbReference type="NCBI Taxonomy" id="1045855"/>
    <lineage>
        <taxon>Bacteria</taxon>
        <taxon>Pseudomonadati</taxon>
        <taxon>Pseudomonadota</taxon>
        <taxon>Gammaproteobacteria</taxon>
        <taxon>Lysobacterales</taxon>
        <taxon>Lysobacteraceae</taxon>
        <taxon>Pseudoxanthomonas</taxon>
    </lineage>
</organism>
<keyword evidence="2 6" id="KW-0540">Nuclease</keyword>
<dbReference type="PANTHER" id="PTHR11046:SF0">
    <property type="entry name" value="OLIGORIBONUCLEASE, MITOCHONDRIAL"/>
    <property type="match status" value="1"/>
</dbReference>
<sequence length="189" mass="21391">MNSVPNESNLIWIDLEMTGLDTGRDSILEIATVVTDSQLNILAEGPEFAIAHPLDALEAMDEWNRNQHRHSGLWDRVVSSTVTLGQAEAATVDFLAQWVPANASPMSGNSICQDRRFLHRLMPRLERYFHYRNLDVSTLKELARRWAPQVLESVKKQSSHTALSDVHDSIAELRHYRRHMAALALPGEN</sequence>
<dbReference type="EC" id="3.1.-.-" evidence="6"/>
<dbReference type="InterPro" id="IPR036397">
    <property type="entry name" value="RNaseH_sf"/>
</dbReference>
<dbReference type="STRING" id="1045855.DSC_08910"/>
<dbReference type="eggNOG" id="COG1949">
    <property type="taxonomic scope" value="Bacteria"/>
</dbReference>
<dbReference type="GO" id="GO:0000175">
    <property type="term" value="F:3'-5'-RNA exonuclease activity"/>
    <property type="evidence" value="ECO:0007669"/>
    <property type="project" value="InterPro"/>
</dbReference>
<dbReference type="InterPro" id="IPR022894">
    <property type="entry name" value="Oligoribonuclease"/>
</dbReference>
<dbReference type="OrthoDB" id="9801329at2"/>
<protein>
    <recommendedName>
        <fullName evidence="5 6">Oligoribonuclease</fullName>
        <ecNumber evidence="6">3.1.-.-</ecNumber>
    </recommendedName>
</protein>
<keyword evidence="4 6" id="KW-0269">Exonuclease</keyword>
<dbReference type="Proteomes" id="UP000005870">
    <property type="component" value="Chromosome"/>
</dbReference>
<dbReference type="NCBIfam" id="NF003765">
    <property type="entry name" value="PRK05359.1"/>
    <property type="match status" value="1"/>
</dbReference>
<evidence type="ECO:0000256" key="5">
    <source>
        <dbReference type="ARBA" id="ARBA00070964"/>
    </source>
</evidence>
<dbReference type="InterPro" id="IPR012337">
    <property type="entry name" value="RNaseH-like_sf"/>
</dbReference>
<dbReference type="HOGENOM" id="CLU_064761_2_0_6"/>
<dbReference type="FunFam" id="3.30.420.10:FF:000003">
    <property type="entry name" value="Oligoribonuclease"/>
    <property type="match status" value="1"/>
</dbReference>
<proteinExistence type="inferred from homology"/>
<dbReference type="KEGG" id="psd:DSC_08910"/>
<dbReference type="CDD" id="cd06135">
    <property type="entry name" value="Orn"/>
    <property type="match status" value="1"/>
</dbReference>
<comment type="function">
    <text evidence="6">3'-to-5' exoribonuclease specific for small oligoribonucleotides.</text>
</comment>
<dbReference type="InterPro" id="IPR013520">
    <property type="entry name" value="Ribonucl_H"/>
</dbReference>
<name>G7UVW3_PSEUP</name>
<dbReference type="Pfam" id="PF00929">
    <property type="entry name" value="RNase_T"/>
    <property type="match status" value="1"/>
</dbReference>
<evidence type="ECO:0000313" key="9">
    <source>
        <dbReference type="Proteomes" id="UP000005870"/>
    </source>
</evidence>
<keyword evidence="9" id="KW-1185">Reference proteome</keyword>
<evidence type="ECO:0000256" key="3">
    <source>
        <dbReference type="ARBA" id="ARBA00022801"/>
    </source>
</evidence>
<dbReference type="PANTHER" id="PTHR11046">
    <property type="entry name" value="OLIGORIBONUCLEASE, MITOCHONDRIAL"/>
    <property type="match status" value="1"/>
</dbReference>
<dbReference type="AlphaFoldDB" id="G7UVW3"/>
<evidence type="ECO:0000313" key="8">
    <source>
        <dbReference type="EMBL" id="AER56432.1"/>
    </source>
</evidence>
<feature type="active site" evidence="6">
    <location>
        <position position="131"/>
    </location>
</feature>
<feature type="domain" description="Exonuclease" evidence="7">
    <location>
        <begin position="9"/>
        <end position="182"/>
    </location>
</feature>
<dbReference type="GO" id="GO:0006259">
    <property type="term" value="P:DNA metabolic process"/>
    <property type="evidence" value="ECO:0007669"/>
    <property type="project" value="UniProtKB-ARBA"/>
</dbReference>
<keyword evidence="3 6" id="KW-0378">Hydrolase</keyword>
<evidence type="ECO:0000259" key="7">
    <source>
        <dbReference type="SMART" id="SM00479"/>
    </source>
</evidence>
<dbReference type="EMBL" id="CP003093">
    <property type="protein sequence ID" value="AER56432.1"/>
    <property type="molecule type" value="Genomic_DNA"/>
</dbReference>
<dbReference type="GO" id="GO:0005737">
    <property type="term" value="C:cytoplasm"/>
    <property type="evidence" value="ECO:0007669"/>
    <property type="project" value="UniProtKB-SubCell"/>
</dbReference>
<evidence type="ECO:0000256" key="2">
    <source>
        <dbReference type="ARBA" id="ARBA00022722"/>
    </source>
</evidence>
<gene>
    <name evidence="6" type="primary">orn</name>
    <name evidence="8" type="ordered locus">DSC_08910</name>
</gene>
<keyword evidence="6" id="KW-0963">Cytoplasm</keyword>
<dbReference type="HAMAP" id="MF_00045">
    <property type="entry name" value="Oligoribonuclease"/>
    <property type="match status" value="1"/>
</dbReference>
<dbReference type="RefSeq" id="WP_014160608.1">
    <property type="nucleotide sequence ID" value="NC_016147.2"/>
</dbReference>
<evidence type="ECO:0000256" key="4">
    <source>
        <dbReference type="ARBA" id="ARBA00022839"/>
    </source>
</evidence>
<reference evidence="8 9" key="1">
    <citation type="journal article" date="2012" name="J. Bacteriol.">
        <title>Complete Genome Sequence of the BTEX-Degrading Bacterium Pseudoxanthomonas spadix BD-a59.</title>
        <authorList>
            <person name="Lee S.H."/>
            <person name="Jin H.M."/>
            <person name="Lee H.J."/>
            <person name="Kim J.M."/>
            <person name="Jeon C.O."/>
        </authorList>
    </citation>
    <scope>NUCLEOTIDE SEQUENCE [LARGE SCALE GENOMIC DNA]</scope>
    <source>
        <strain evidence="8 9">BD-a59</strain>
    </source>
</reference>